<dbReference type="EMBL" id="AMFJ01034010">
    <property type="protein sequence ID" value="EKD30550.1"/>
    <property type="molecule type" value="Genomic_DNA"/>
</dbReference>
<keyword evidence="1" id="KW-0472">Membrane</keyword>
<comment type="caution">
    <text evidence="3">The sequence shown here is derived from an EMBL/GenBank/DDBJ whole genome shotgun (WGS) entry which is preliminary data.</text>
</comment>
<feature type="domain" description="DUF7507" evidence="2">
    <location>
        <begin position="11"/>
        <end position="82"/>
    </location>
</feature>
<dbReference type="AlphaFoldDB" id="K1XJK1"/>
<reference evidence="3" key="1">
    <citation type="journal article" date="2012" name="Science">
        <title>Fermentation, hydrogen, and sulfur metabolism in multiple uncultivated bacterial phyla.</title>
        <authorList>
            <person name="Wrighton K.C."/>
            <person name="Thomas B.C."/>
            <person name="Sharon I."/>
            <person name="Miller C.S."/>
            <person name="Castelle C.J."/>
            <person name="VerBerkmoes N.C."/>
            <person name="Wilkins M.J."/>
            <person name="Hettich R.L."/>
            <person name="Lipton M.S."/>
            <person name="Williams K.H."/>
            <person name="Long P.E."/>
            <person name="Banfield J.F."/>
        </authorList>
    </citation>
    <scope>NUCLEOTIDE SEQUENCE [LARGE SCALE GENOMIC DNA]</scope>
</reference>
<dbReference type="Pfam" id="PF24346">
    <property type="entry name" value="DUF7507"/>
    <property type="match status" value="1"/>
</dbReference>
<proteinExistence type="predicted"/>
<dbReference type="InterPro" id="IPR055354">
    <property type="entry name" value="DUF7507"/>
</dbReference>
<evidence type="ECO:0000259" key="2">
    <source>
        <dbReference type="Pfam" id="PF24346"/>
    </source>
</evidence>
<feature type="non-terminal residue" evidence="3">
    <location>
        <position position="1"/>
    </location>
</feature>
<accession>K1XJK1</accession>
<gene>
    <name evidence="3" type="ORF">ACD_78C00010G0001</name>
</gene>
<sequence>PSRLIPFPFGGGDVTYTYTVKNPGMVAMHDVTVIDDKCSPVSRLSGDTNNNNLFEPSETWVYTCKTHISKSTRNIATAEGQANGLVAKSYAIANVLVAAPGLPKTGLAPEGENTSRNIALLASVLAILWVSVVVIQRKKKMV</sequence>
<organism evidence="3">
    <name type="scientific">uncultured bacterium</name>
    <name type="common">gcode 4</name>
    <dbReference type="NCBI Taxonomy" id="1234023"/>
    <lineage>
        <taxon>Bacteria</taxon>
        <taxon>environmental samples</taxon>
    </lineage>
</organism>
<feature type="transmembrane region" description="Helical" evidence="1">
    <location>
        <begin position="118"/>
        <end position="135"/>
    </location>
</feature>
<evidence type="ECO:0000313" key="3">
    <source>
        <dbReference type="EMBL" id="EKD30550.1"/>
    </source>
</evidence>
<protein>
    <recommendedName>
        <fullName evidence="2">DUF7507 domain-containing protein</fullName>
    </recommendedName>
</protein>
<keyword evidence="1" id="KW-1133">Transmembrane helix</keyword>
<evidence type="ECO:0000256" key="1">
    <source>
        <dbReference type="SAM" id="Phobius"/>
    </source>
</evidence>
<name>K1XJK1_9BACT</name>
<keyword evidence="1" id="KW-0812">Transmembrane</keyword>